<feature type="transmembrane region" description="Helical" evidence="6">
    <location>
        <begin position="92"/>
        <end position="111"/>
    </location>
</feature>
<feature type="transmembrane region" description="Helical" evidence="6">
    <location>
        <begin position="63"/>
        <end position="86"/>
    </location>
</feature>
<dbReference type="EMBL" id="FNUJ01000007">
    <property type="protein sequence ID" value="SEF35077.1"/>
    <property type="molecule type" value="Genomic_DNA"/>
</dbReference>
<evidence type="ECO:0000256" key="1">
    <source>
        <dbReference type="ARBA" id="ARBA00004651"/>
    </source>
</evidence>
<evidence type="ECO:0000256" key="4">
    <source>
        <dbReference type="ARBA" id="ARBA00022989"/>
    </source>
</evidence>
<dbReference type="Pfam" id="PF01810">
    <property type="entry name" value="LysE"/>
    <property type="match status" value="1"/>
</dbReference>
<evidence type="ECO:0000256" key="5">
    <source>
        <dbReference type="ARBA" id="ARBA00023136"/>
    </source>
</evidence>
<dbReference type="GO" id="GO:0005886">
    <property type="term" value="C:plasma membrane"/>
    <property type="evidence" value="ECO:0007669"/>
    <property type="project" value="UniProtKB-SubCell"/>
</dbReference>
<protein>
    <submittedName>
        <fullName evidence="7">Threonine/homoserine/homoserine lactone efflux protein</fullName>
    </submittedName>
</protein>
<gene>
    <name evidence="7" type="ORF">SAMN05421837_107725</name>
</gene>
<comment type="subcellular location">
    <subcellularLocation>
        <location evidence="1">Cell membrane</location>
        <topology evidence="1">Multi-pass membrane protein</topology>
    </subcellularLocation>
</comment>
<evidence type="ECO:0000256" key="3">
    <source>
        <dbReference type="ARBA" id="ARBA00022692"/>
    </source>
</evidence>
<dbReference type="GO" id="GO:0015171">
    <property type="term" value="F:amino acid transmembrane transporter activity"/>
    <property type="evidence" value="ECO:0007669"/>
    <property type="project" value="TreeGrafter"/>
</dbReference>
<dbReference type="InterPro" id="IPR001123">
    <property type="entry name" value="LeuE-type"/>
</dbReference>
<feature type="transmembrane region" description="Helical" evidence="6">
    <location>
        <begin position="143"/>
        <end position="164"/>
    </location>
</feature>
<dbReference type="AlphaFoldDB" id="A0A1H5RC88"/>
<dbReference type="Proteomes" id="UP000198878">
    <property type="component" value="Unassembled WGS sequence"/>
</dbReference>
<organism evidence="7 8">
    <name type="scientific">Amycolatopsis pretoriensis</name>
    <dbReference type="NCBI Taxonomy" id="218821"/>
    <lineage>
        <taxon>Bacteria</taxon>
        <taxon>Bacillati</taxon>
        <taxon>Actinomycetota</taxon>
        <taxon>Actinomycetes</taxon>
        <taxon>Pseudonocardiales</taxon>
        <taxon>Pseudonocardiaceae</taxon>
        <taxon>Amycolatopsis</taxon>
    </lineage>
</organism>
<evidence type="ECO:0000256" key="6">
    <source>
        <dbReference type="SAM" id="Phobius"/>
    </source>
</evidence>
<accession>A0A1H5RC88</accession>
<sequence length="236" mass="24563">MDTTRHRQKPLVAWPGHPYAHEMVSGAHLAAFAALTFLMVVVPGPSVLFTISRALTVGRRDALLTVVGNSAGVYTQVVAVAFGLGALVTTSAAVFTAIKIAGALYLVYLGIQAFRHRRKLTDAMAAKVPSTPGRVLTVLRDGFVVGFANPKSIVFLAALLPQFVDPAAGSVPVQMLLLGLCLPAIALATDSAWALVAGTARAWFARSPKRLEMVGGTGGLVMIGLGTGLAFTGRGD</sequence>
<keyword evidence="5 6" id="KW-0472">Membrane</keyword>
<keyword evidence="8" id="KW-1185">Reference proteome</keyword>
<proteinExistence type="predicted"/>
<reference evidence="8" key="1">
    <citation type="submission" date="2016-10" db="EMBL/GenBank/DDBJ databases">
        <authorList>
            <person name="Varghese N."/>
            <person name="Submissions S."/>
        </authorList>
    </citation>
    <scope>NUCLEOTIDE SEQUENCE [LARGE SCALE GENOMIC DNA]</scope>
    <source>
        <strain evidence="8">DSM 44654</strain>
    </source>
</reference>
<evidence type="ECO:0000313" key="8">
    <source>
        <dbReference type="Proteomes" id="UP000198878"/>
    </source>
</evidence>
<keyword evidence="4 6" id="KW-1133">Transmembrane helix</keyword>
<feature type="transmembrane region" description="Helical" evidence="6">
    <location>
        <begin position="176"/>
        <end position="199"/>
    </location>
</feature>
<keyword evidence="3 6" id="KW-0812">Transmembrane</keyword>
<dbReference type="PANTHER" id="PTHR30086">
    <property type="entry name" value="ARGININE EXPORTER PROTEIN ARGO"/>
    <property type="match status" value="1"/>
</dbReference>
<dbReference type="PANTHER" id="PTHR30086:SF20">
    <property type="entry name" value="ARGININE EXPORTER PROTEIN ARGO-RELATED"/>
    <property type="match status" value="1"/>
</dbReference>
<feature type="transmembrane region" description="Helical" evidence="6">
    <location>
        <begin position="211"/>
        <end position="231"/>
    </location>
</feature>
<dbReference type="STRING" id="218821.SAMN05421837_107725"/>
<evidence type="ECO:0000256" key="2">
    <source>
        <dbReference type="ARBA" id="ARBA00022475"/>
    </source>
</evidence>
<feature type="transmembrane region" description="Helical" evidence="6">
    <location>
        <begin position="29"/>
        <end position="51"/>
    </location>
</feature>
<dbReference type="PIRSF" id="PIRSF006324">
    <property type="entry name" value="LeuE"/>
    <property type="match status" value="1"/>
</dbReference>
<evidence type="ECO:0000313" key="7">
    <source>
        <dbReference type="EMBL" id="SEF35077.1"/>
    </source>
</evidence>
<name>A0A1H5RC88_9PSEU</name>
<keyword evidence="2" id="KW-1003">Cell membrane</keyword>